<dbReference type="Pfam" id="PF09739">
    <property type="entry name" value="MCM_bind"/>
    <property type="match status" value="1"/>
</dbReference>
<organism evidence="4 5">
    <name type="scientific">Phanerochaete sordida</name>
    <dbReference type="NCBI Taxonomy" id="48140"/>
    <lineage>
        <taxon>Eukaryota</taxon>
        <taxon>Fungi</taxon>
        <taxon>Dikarya</taxon>
        <taxon>Basidiomycota</taxon>
        <taxon>Agaricomycotina</taxon>
        <taxon>Agaricomycetes</taxon>
        <taxon>Polyporales</taxon>
        <taxon>Phanerochaetaceae</taxon>
        <taxon>Phanerochaete</taxon>
    </lineage>
</organism>
<dbReference type="GO" id="GO:0006261">
    <property type="term" value="P:DNA-templated DNA replication"/>
    <property type="evidence" value="ECO:0007669"/>
    <property type="project" value="TreeGrafter"/>
</dbReference>
<keyword evidence="2" id="KW-0539">Nucleus</keyword>
<feature type="region of interest" description="Disordered" evidence="3">
    <location>
        <begin position="134"/>
        <end position="159"/>
    </location>
</feature>
<reference evidence="4 5" key="1">
    <citation type="submission" date="2021-08" db="EMBL/GenBank/DDBJ databases">
        <title>Draft Genome Sequence of Phanerochaete sordida strain YK-624.</title>
        <authorList>
            <person name="Mori T."/>
            <person name="Dohra H."/>
            <person name="Suzuki T."/>
            <person name="Kawagishi H."/>
            <person name="Hirai H."/>
        </authorList>
    </citation>
    <scope>NUCLEOTIDE SEQUENCE [LARGE SCALE GENOMIC DNA]</scope>
    <source>
        <strain evidence="4 5">YK-624</strain>
    </source>
</reference>
<dbReference type="PANTHER" id="PTHR13489:SF0">
    <property type="entry name" value="MINI-CHROMOSOME MAINTENANCE COMPLEX-BINDING PROTEIN"/>
    <property type="match status" value="1"/>
</dbReference>
<dbReference type="OrthoDB" id="329666at2759"/>
<dbReference type="AlphaFoldDB" id="A0A9P3G0N9"/>
<gene>
    <name evidence="4" type="ORF">PsYK624_029100</name>
</gene>
<evidence type="ECO:0000313" key="5">
    <source>
        <dbReference type="Proteomes" id="UP000703269"/>
    </source>
</evidence>
<evidence type="ECO:0000256" key="1">
    <source>
        <dbReference type="ARBA" id="ARBA00004123"/>
    </source>
</evidence>
<proteinExistence type="predicted"/>
<name>A0A9P3G0N9_9APHY</name>
<dbReference type="PANTHER" id="PTHR13489">
    <property type="entry name" value="MINI-CHROMOSOME MAINTENANCE COMPLEX-BINDING PROTEIN"/>
    <property type="match status" value="1"/>
</dbReference>
<sequence>MVSAYRTDALRDPTAELKELFATHESAHDFAPEVTRHFSTVFSSSEAFAEIPTLDVQNPPESYSDRSLVRFRAMVQDTSPSPGMYLRRNASGTLGGWGLHEDVSEEEERNVDVGELRECTTVWAVSIPGESDWCQEELSGSSGQSSQTHTPAKSYKYPDPEGSHIGVQVKLYDLDVAEQLKSTDLATFVGILTKEPMDVEAESPPDVPTLHVLFTRPHQQSLVERPYPSAGSSSVREELVNWIASEALGGDVDAAEWVLLASIARVQSRNPPLLPPSVTLAQFPAPPISTQAAPSEAEAPALPNPALSHVLSQLLPLTHTLPLSLATLNKVPFAPESKDEDLHAGALQLPQGTLLLVTEGGVREGKLVERGLRNIVALQELLAAQTLSYTFPFSAFAFPTDIACVVLTEGTKSAFFRTDLTVPLRPAADARLYKPRAEVALPEATKLAAFRDLVVGAQQGKVQVSAAISEYIQQDFVRDRQQDKAITSEDLIRRMTVAKLYALSMHQTELTVDIWERAKAFDERRRARLAEL</sequence>
<evidence type="ECO:0000313" key="4">
    <source>
        <dbReference type="EMBL" id="GJE86827.1"/>
    </source>
</evidence>
<dbReference type="Proteomes" id="UP000703269">
    <property type="component" value="Unassembled WGS sequence"/>
</dbReference>
<accession>A0A9P3G0N9</accession>
<evidence type="ECO:0000256" key="3">
    <source>
        <dbReference type="SAM" id="MobiDB-lite"/>
    </source>
</evidence>
<comment type="subcellular location">
    <subcellularLocation>
        <location evidence="1">Nucleus</location>
    </subcellularLocation>
</comment>
<dbReference type="InterPro" id="IPR019140">
    <property type="entry name" value="MCM_complex-bd"/>
</dbReference>
<keyword evidence="5" id="KW-1185">Reference proteome</keyword>
<evidence type="ECO:0000256" key="2">
    <source>
        <dbReference type="ARBA" id="ARBA00023242"/>
    </source>
</evidence>
<dbReference type="GO" id="GO:0005634">
    <property type="term" value="C:nucleus"/>
    <property type="evidence" value="ECO:0007669"/>
    <property type="project" value="UniProtKB-SubCell"/>
</dbReference>
<comment type="caution">
    <text evidence="4">The sequence shown here is derived from an EMBL/GenBank/DDBJ whole genome shotgun (WGS) entry which is preliminary data.</text>
</comment>
<dbReference type="EMBL" id="BPQB01000005">
    <property type="protein sequence ID" value="GJE86827.1"/>
    <property type="molecule type" value="Genomic_DNA"/>
</dbReference>
<dbReference type="GO" id="GO:0003682">
    <property type="term" value="F:chromatin binding"/>
    <property type="evidence" value="ECO:0007669"/>
    <property type="project" value="TreeGrafter"/>
</dbReference>
<protein>
    <submittedName>
        <fullName evidence="4">Mini-chromosome maintenance complex-binding protein</fullName>
    </submittedName>
</protein>